<comment type="caution">
    <text evidence="1">The sequence shown here is derived from an EMBL/GenBank/DDBJ whole genome shotgun (WGS) entry which is preliminary data.</text>
</comment>
<gene>
    <name evidence="1" type="ORF">EDC17_10476</name>
</gene>
<protein>
    <submittedName>
        <fullName evidence="1">Uncharacterized protein</fullName>
    </submittedName>
</protein>
<dbReference type="EMBL" id="SMBZ01000047">
    <property type="protein sequence ID" value="TCV08205.1"/>
    <property type="molecule type" value="Genomic_DNA"/>
</dbReference>
<organism evidence="1 2">
    <name type="scientific">Sphingobacterium alimentarium</name>
    <dbReference type="NCBI Taxonomy" id="797292"/>
    <lineage>
        <taxon>Bacteria</taxon>
        <taxon>Pseudomonadati</taxon>
        <taxon>Bacteroidota</taxon>
        <taxon>Sphingobacteriia</taxon>
        <taxon>Sphingobacteriales</taxon>
        <taxon>Sphingobacteriaceae</taxon>
        <taxon>Sphingobacterium</taxon>
    </lineage>
</organism>
<sequence length="125" mass="14326">MLRIRTIKTGSGARAVQVIYYLNRKRVIYKHIGSAKTDSELETMLVVAQDFIDNYAPTLPFEIETKFDNLLYLDKADFLGVYYTYLYEILSAIIKKVGLSGINKQFLLDLVIMITTIFIFENSPG</sequence>
<dbReference type="RefSeq" id="WP_132778681.1">
    <property type="nucleotide sequence ID" value="NZ_SMBZ01000047.1"/>
</dbReference>
<dbReference type="AlphaFoldDB" id="A0A4R3VT00"/>
<keyword evidence="2" id="KW-1185">Reference proteome</keyword>
<evidence type="ECO:0000313" key="2">
    <source>
        <dbReference type="Proteomes" id="UP000295197"/>
    </source>
</evidence>
<proteinExistence type="predicted"/>
<name>A0A4R3VT00_9SPHI</name>
<reference evidence="1 2" key="1">
    <citation type="submission" date="2019-03" db="EMBL/GenBank/DDBJ databases">
        <title>Genomic Encyclopedia of Type Strains, Phase IV (KMG-IV): sequencing the most valuable type-strain genomes for metagenomic binning, comparative biology and taxonomic classification.</title>
        <authorList>
            <person name="Goeker M."/>
        </authorList>
    </citation>
    <scope>NUCLEOTIDE SEQUENCE [LARGE SCALE GENOMIC DNA]</scope>
    <source>
        <strain evidence="1 2">DSM 22362</strain>
    </source>
</reference>
<accession>A0A4R3VT00</accession>
<dbReference type="Proteomes" id="UP000295197">
    <property type="component" value="Unassembled WGS sequence"/>
</dbReference>
<evidence type="ECO:0000313" key="1">
    <source>
        <dbReference type="EMBL" id="TCV08205.1"/>
    </source>
</evidence>
<dbReference type="OrthoDB" id="9761704at2"/>